<organism evidence="1 2">
    <name type="scientific">Siansivirga zeaxanthinifaciens CC-SAMT-1</name>
    <dbReference type="NCBI Taxonomy" id="1454006"/>
    <lineage>
        <taxon>Bacteria</taxon>
        <taxon>Pseudomonadati</taxon>
        <taxon>Bacteroidota</taxon>
        <taxon>Flavobacteriia</taxon>
        <taxon>Flavobacteriales</taxon>
        <taxon>Flavobacteriaceae</taxon>
        <taxon>Siansivirga</taxon>
    </lineage>
</organism>
<dbReference type="Proteomes" id="UP000032229">
    <property type="component" value="Chromosome"/>
</dbReference>
<dbReference type="RefSeq" id="WP_044637663.1">
    <property type="nucleotide sequence ID" value="NZ_CP007202.1"/>
</dbReference>
<gene>
    <name evidence="1" type="ORF">AW14_04220</name>
</gene>
<dbReference type="AlphaFoldDB" id="A0A0C5WJN6"/>
<evidence type="ECO:0000313" key="1">
    <source>
        <dbReference type="EMBL" id="AJR02960.1"/>
    </source>
</evidence>
<proteinExistence type="predicted"/>
<sequence length="611" mass="68978">MHINKIHSFHIPVMGIGFTIDSPLKVAQYGIDSVVSLVDDILIEKLRKMYSEKFEMPYHEISDAIDDFRAKRITSYLNLINDVVDKKFEALKQSAVGMTEEFKAYINMLPSGSAIKTDFMRLTEKGFTMSEIKNWANQNLVKGNIDVNIMTKVDKDNYIKNDPLPVEYNDAHAAFRGFANSNLEASVVLSAGLNPRLYAYMSAFNDFFPTQLGTFKKKIILKVSDYRSALIQGKFLAKKGLWVSEYRIESGLNCGGHAFATDGYLLGPVLQEFKEKREELRETIATVLNQELESQGRIVPNLPLEFKISAQGGVGTNEEHEFLLEHYDLDSIGWGTPFLLVPEATTVDSDTINLLVKAKEDDLYLSDISPLGIPFNSLKNNTKDLEKEALIAKGRPGSSCPKKFVSLNKEFKEKGICTASREYQYLKIKALDALNLNNEAYKMHFNKIIEKSCTCVGLGTSALLAYGLDTKTEGMGVSVCPGPNMAYFSKIMSLKNITDHIYGRDNMLSRNDRPNIFIKEIDIYIDYLKQKFEESKAEMTKKEEKYFLTFTKNMADGIAYYKTMFNNVKNRFQDIKTEVISALNKAENELLNISLAVQNLASQTEKTQVVA</sequence>
<dbReference type="EMBL" id="CP007202">
    <property type="protein sequence ID" value="AJR02960.1"/>
    <property type="molecule type" value="Genomic_DNA"/>
</dbReference>
<dbReference type="HOGENOM" id="CLU_459141_0_0_10"/>
<name>A0A0C5WJN6_9FLAO</name>
<accession>A0A0C5WJN6</accession>
<protein>
    <submittedName>
        <fullName evidence="1">Uncharacterized protein</fullName>
    </submittedName>
</protein>
<dbReference type="STRING" id="1454006.AW14_04220"/>
<reference evidence="1 2" key="1">
    <citation type="submission" date="2014-02" db="EMBL/GenBank/DDBJ databases">
        <authorList>
            <person name="Young C.-C."/>
            <person name="Hameed A."/>
            <person name="Huang H.-C."/>
            <person name="Shahina M."/>
        </authorList>
    </citation>
    <scope>NUCLEOTIDE SEQUENCE [LARGE SCALE GENOMIC DNA]</scope>
    <source>
        <strain evidence="1 2">CC-SAMT-1</strain>
    </source>
</reference>
<dbReference type="PATRIC" id="fig|1454006.5.peg.820"/>
<keyword evidence="2" id="KW-1185">Reference proteome</keyword>
<dbReference type="KEGG" id="sze:AW14_04220"/>
<dbReference type="OrthoDB" id="9811599at2"/>
<evidence type="ECO:0000313" key="2">
    <source>
        <dbReference type="Proteomes" id="UP000032229"/>
    </source>
</evidence>